<dbReference type="PANTHER" id="PTHR40078:SF1">
    <property type="entry name" value="INTEGRAL MEMBRANE PROTEIN"/>
    <property type="match status" value="1"/>
</dbReference>
<feature type="transmembrane region" description="Helical" evidence="2">
    <location>
        <begin position="132"/>
        <end position="159"/>
    </location>
</feature>
<comment type="caution">
    <text evidence="3">The sequence shown here is derived from an EMBL/GenBank/DDBJ whole genome shotgun (WGS) entry which is preliminary data.</text>
</comment>
<feature type="transmembrane region" description="Helical" evidence="2">
    <location>
        <begin position="62"/>
        <end position="86"/>
    </location>
</feature>
<dbReference type="EMBL" id="AZGK01000004">
    <property type="protein sequence ID" value="KRM46896.1"/>
    <property type="molecule type" value="Genomic_DNA"/>
</dbReference>
<evidence type="ECO:0000256" key="1">
    <source>
        <dbReference type="SAM" id="Coils"/>
    </source>
</evidence>
<dbReference type="Proteomes" id="UP000051957">
    <property type="component" value="Unassembled WGS sequence"/>
</dbReference>
<feature type="coiled-coil region" evidence="1">
    <location>
        <begin position="273"/>
        <end position="303"/>
    </location>
</feature>
<name>A0A0R1YWF7_9LACO</name>
<dbReference type="InterPro" id="IPR038750">
    <property type="entry name" value="YczE/YyaS-like"/>
</dbReference>
<evidence type="ECO:0000256" key="2">
    <source>
        <dbReference type="SAM" id="Phobius"/>
    </source>
</evidence>
<keyword evidence="2" id="KW-0812">Transmembrane</keyword>
<dbReference type="AlphaFoldDB" id="A0A0R1YWF7"/>
<feature type="transmembrane region" description="Helical" evidence="2">
    <location>
        <begin position="180"/>
        <end position="203"/>
    </location>
</feature>
<dbReference type="Pfam" id="PF19700">
    <property type="entry name" value="DUF6198"/>
    <property type="match status" value="1"/>
</dbReference>
<organism evidence="3 4">
    <name type="scientific">Lentilactobacillus parabuchneri DSM 5707 = NBRC 107865</name>
    <dbReference type="NCBI Taxonomy" id="1423784"/>
    <lineage>
        <taxon>Bacteria</taxon>
        <taxon>Bacillati</taxon>
        <taxon>Bacillota</taxon>
        <taxon>Bacilli</taxon>
        <taxon>Lactobacillales</taxon>
        <taxon>Lactobacillaceae</taxon>
        <taxon>Lentilactobacillus</taxon>
    </lineage>
</organism>
<proteinExistence type="predicted"/>
<evidence type="ECO:0000313" key="4">
    <source>
        <dbReference type="Proteomes" id="UP000051957"/>
    </source>
</evidence>
<sequence>MDKNTQSEAEIEPQQPSVNRGAAISLKTLMAFVGIALLSLGTTFLREGRVGLDPFTAMNTGIAAKIGLGLGNTQLISNLVIFMIVLLLDRKKIGIGTIMNMILVGYEIQWFTTLYNQILPNSLNFLTISADLIIGLLLFTLGSSMYMGASLGVAPYDAIAPILSTRVHLKYRVARIGQDILFMIAGFFIGGPVGIATIIVAFFTGPLITYWNSHVSEKLLLRINNFSAQPSLKNAGTQIASFGRGGYRTVVKAYQMTEQIQRHKSAYTDSQLVEQLNESQQQLKEAGQIYENAQRQYKILVQEAKKRGKVVKGNLPGNRAE</sequence>
<reference evidence="3 4" key="1">
    <citation type="journal article" date="2015" name="Genome Announc.">
        <title>Expanding the biotechnology potential of lactobacilli through comparative genomics of 213 strains and associated genera.</title>
        <authorList>
            <person name="Sun Z."/>
            <person name="Harris H.M."/>
            <person name="McCann A."/>
            <person name="Guo C."/>
            <person name="Argimon S."/>
            <person name="Zhang W."/>
            <person name="Yang X."/>
            <person name="Jeffery I.B."/>
            <person name="Cooney J.C."/>
            <person name="Kagawa T.F."/>
            <person name="Liu W."/>
            <person name="Song Y."/>
            <person name="Salvetti E."/>
            <person name="Wrobel A."/>
            <person name="Rasinkangas P."/>
            <person name="Parkhill J."/>
            <person name="Rea M.C."/>
            <person name="O'Sullivan O."/>
            <person name="Ritari J."/>
            <person name="Douillard F.P."/>
            <person name="Paul Ross R."/>
            <person name="Yang R."/>
            <person name="Briner A.E."/>
            <person name="Felis G.E."/>
            <person name="de Vos W.M."/>
            <person name="Barrangou R."/>
            <person name="Klaenhammer T.R."/>
            <person name="Caufield P.W."/>
            <person name="Cui Y."/>
            <person name="Zhang H."/>
            <person name="O'Toole P.W."/>
        </authorList>
    </citation>
    <scope>NUCLEOTIDE SEQUENCE [LARGE SCALE GENOMIC DNA]</scope>
    <source>
        <strain evidence="3 4">DSM 5707</strain>
    </source>
</reference>
<accession>A0A0R1YWF7</accession>
<keyword evidence="2" id="KW-1133">Transmembrane helix</keyword>
<keyword evidence="2" id="KW-0472">Membrane</keyword>
<dbReference type="PANTHER" id="PTHR40078">
    <property type="entry name" value="INTEGRAL MEMBRANE PROTEIN-RELATED"/>
    <property type="match status" value="1"/>
</dbReference>
<evidence type="ECO:0008006" key="5">
    <source>
        <dbReference type="Google" id="ProtNLM"/>
    </source>
</evidence>
<protein>
    <recommendedName>
        <fullName evidence="5">Integral membrane protein</fullName>
    </recommendedName>
</protein>
<dbReference type="PATRIC" id="fig|1423784.4.peg.1843"/>
<keyword evidence="1" id="KW-0175">Coiled coil</keyword>
<gene>
    <name evidence="3" type="ORF">FC51_GL001809</name>
</gene>
<evidence type="ECO:0000313" key="3">
    <source>
        <dbReference type="EMBL" id="KRM46896.1"/>
    </source>
</evidence>
<feature type="transmembrane region" description="Helical" evidence="2">
    <location>
        <begin position="21"/>
        <end position="42"/>
    </location>
</feature>
<feature type="transmembrane region" description="Helical" evidence="2">
    <location>
        <begin position="93"/>
        <end position="112"/>
    </location>
</feature>